<feature type="transmembrane region" description="Helical" evidence="1">
    <location>
        <begin position="26"/>
        <end position="50"/>
    </location>
</feature>
<dbReference type="EMBL" id="CAWUHB010000028">
    <property type="protein sequence ID" value="CAK7223669.1"/>
    <property type="molecule type" value="Genomic_DNA"/>
</dbReference>
<sequence>MGAVVSCIQGIFQAIGACLMGIVNAIGAIIMFIVDGIIAIFDIVIGCLTCQGCRGRGMRRRRHGTTSRV</sequence>
<accession>A0ABP0BVL0</accession>
<comment type="caution">
    <text evidence="2">The sequence shown here is derived from an EMBL/GenBank/DDBJ whole genome shotgun (WGS) entry which is preliminary data.</text>
</comment>
<evidence type="ECO:0000313" key="2">
    <source>
        <dbReference type="EMBL" id="CAK7223669.1"/>
    </source>
</evidence>
<keyword evidence="1" id="KW-1133">Transmembrane helix</keyword>
<organism evidence="2 3">
    <name type="scientific">Sporothrix curviconia</name>
    <dbReference type="NCBI Taxonomy" id="1260050"/>
    <lineage>
        <taxon>Eukaryota</taxon>
        <taxon>Fungi</taxon>
        <taxon>Dikarya</taxon>
        <taxon>Ascomycota</taxon>
        <taxon>Pezizomycotina</taxon>
        <taxon>Sordariomycetes</taxon>
        <taxon>Sordariomycetidae</taxon>
        <taxon>Ophiostomatales</taxon>
        <taxon>Ophiostomataceae</taxon>
        <taxon>Sporothrix</taxon>
    </lineage>
</organism>
<gene>
    <name evidence="2" type="ORF">SCUCBS95973_005258</name>
</gene>
<dbReference type="Proteomes" id="UP001642405">
    <property type="component" value="Unassembled WGS sequence"/>
</dbReference>
<keyword evidence="3" id="KW-1185">Reference proteome</keyword>
<protein>
    <submittedName>
        <fullName evidence="2">Uncharacterized protein</fullName>
    </submittedName>
</protein>
<evidence type="ECO:0000256" key="1">
    <source>
        <dbReference type="SAM" id="Phobius"/>
    </source>
</evidence>
<proteinExistence type="predicted"/>
<keyword evidence="1" id="KW-0812">Transmembrane</keyword>
<evidence type="ECO:0000313" key="3">
    <source>
        <dbReference type="Proteomes" id="UP001642405"/>
    </source>
</evidence>
<name>A0ABP0BVL0_9PEZI</name>
<reference evidence="2 3" key="1">
    <citation type="submission" date="2024-01" db="EMBL/GenBank/DDBJ databases">
        <authorList>
            <person name="Allen C."/>
            <person name="Tagirdzhanova G."/>
        </authorList>
    </citation>
    <scope>NUCLEOTIDE SEQUENCE [LARGE SCALE GENOMIC DNA]</scope>
</reference>
<keyword evidence="1" id="KW-0472">Membrane</keyword>